<sequence>MDYYTAGYDALLPNMLSGLKPVTTFATHSIAALFLFLFFYLNIKAYKSLKKNIYLLTAIIFLLLLLFIRSNSALVFISFSLFILFKLFKSNKSSLGYFTLIIIAIIIYFTFVDDTLIVFLNNFDISVILSSDKNGLQGRYSSASPLQVTMDYILSHPFSPLGLTYSDKLYYSDSGFILYFLRGSIFLLFGVYFGFISLIKNNLFNNREANFFIFFILLFEIGYPVLIYVRLLYFIPFYVVYSNHLERTSNES</sequence>
<feature type="transmembrane region" description="Helical" evidence="1">
    <location>
        <begin position="97"/>
        <end position="120"/>
    </location>
</feature>
<keyword evidence="1" id="KW-0812">Transmembrane</keyword>
<keyword evidence="1" id="KW-0472">Membrane</keyword>
<feature type="transmembrane region" description="Helical" evidence="1">
    <location>
        <begin position="211"/>
        <end position="241"/>
    </location>
</feature>
<keyword evidence="3" id="KW-1185">Reference proteome</keyword>
<organism evidence="2 3">
    <name type="scientific">Flavobacterium crassostreae</name>
    <dbReference type="NCBI Taxonomy" id="1763534"/>
    <lineage>
        <taxon>Bacteria</taxon>
        <taxon>Pseudomonadati</taxon>
        <taxon>Bacteroidota</taxon>
        <taxon>Flavobacteriia</taxon>
        <taxon>Flavobacteriales</taxon>
        <taxon>Flavobacteriaceae</taxon>
        <taxon>Flavobacterium</taxon>
    </lineage>
</organism>
<evidence type="ECO:0000256" key="1">
    <source>
        <dbReference type="SAM" id="Phobius"/>
    </source>
</evidence>
<name>A0A1B9E3U1_9FLAO</name>
<feature type="transmembrane region" description="Helical" evidence="1">
    <location>
        <begin position="53"/>
        <end position="85"/>
    </location>
</feature>
<feature type="transmembrane region" description="Helical" evidence="1">
    <location>
        <begin position="22"/>
        <end position="41"/>
    </location>
</feature>
<evidence type="ECO:0000313" key="2">
    <source>
        <dbReference type="EMBL" id="OCB76568.1"/>
    </source>
</evidence>
<feature type="transmembrane region" description="Helical" evidence="1">
    <location>
        <begin position="176"/>
        <end position="199"/>
    </location>
</feature>
<reference evidence="2 3" key="1">
    <citation type="submission" date="2016-03" db="EMBL/GenBank/DDBJ databases">
        <authorList>
            <person name="Ploux O."/>
        </authorList>
    </citation>
    <scope>NUCLEOTIDE SEQUENCE [LARGE SCALE GENOMIC DNA]</scope>
    <source>
        <strain evidence="2 3">LPB0076</strain>
    </source>
</reference>
<gene>
    <name evidence="2" type="ORF">LPBF_06455</name>
</gene>
<evidence type="ECO:0000313" key="3">
    <source>
        <dbReference type="Proteomes" id="UP000093510"/>
    </source>
</evidence>
<accession>A0A1B9E3U1</accession>
<dbReference type="AlphaFoldDB" id="A0A1B9E3U1"/>
<keyword evidence="1" id="KW-1133">Transmembrane helix</keyword>
<comment type="caution">
    <text evidence="2">The sequence shown here is derived from an EMBL/GenBank/DDBJ whole genome shotgun (WGS) entry which is preliminary data.</text>
</comment>
<dbReference type="Proteomes" id="UP000093510">
    <property type="component" value="Unassembled WGS sequence"/>
</dbReference>
<dbReference type="EMBL" id="LVEP01000022">
    <property type="protein sequence ID" value="OCB76568.1"/>
    <property type="molecule type" value="Genomic_DNA"/>
</dbReference>
<dbReference type="STRING" id="1763534.GCA_001831475_01077"/>
<proteinExistence type="predicted"/>
<protein>
    <submittedName>
        <fullName evidence="2">Uncharacterized protein</fullName>
    </submittedName>
</protein>